<evidence type="ECO:0000256" key="1">
    <source>
        <dbReference type="SAM" id="Phobius"/>
    </source>
</evidence>
<keyword evidence="3" id="KW-1185">Reference proteome</keyword>
<accession>A0A1I5GXN8</accession>
<name>A0A1I5GXN8_9BACT</name>
<feature type="transmembrane region" description="Helical" evidence="1">
    <location>
        <begin position="93"/>
        <end position="118"/>
    </location>
</feature>
<feature type="transmembrane region" description="Helical" evidence="1">
    <location>
        <begin position="50"/>
        <end position="72"/>
    </location>
</feature>
<dbReference type="AlphaFoldDB" id="A0A1I5GXN8"/>
<dbReference type="RefSeq" id="WP_091653974.1">
    <property type="nucleotide sequence ID" value="NZ_FOVW01000006.1"/>
</dbReference>
<keyword evidence="1" id="KW-0472">Membrane</keyword>
<dbReference type="EMBL" id="FOVW01000006">
    <property type="protein sequence ID" value="SFO40586.1"/>
    <property type="molecule type" value="Genomic_DNA"/>
</dbReference>
<evidence type="ECO:0000313" key="2">
    <source>
        <dbReference type="EMBL" id="SFO40586.1"/>
    </source>
</evidence>
<evidence type="ECO:0008006" key="4">
    <source>
        <dbReference type="Google" id="ProtNLM"/>
    </source>
</evidence>
<feature type="transmembrane region" description="Helical" evidence="1">
    <location>
        <begin position="9"/>
        <end position="28"/>
    </location>
</feature>
<evidence type="ECO:0000313" key="3">
    <source>
        <dbReference type="Proteomes" id="UP000199564"/>
    </source>
</evidence>
<dbReference type="Proteomes" id="UP000199564">
    <property type="component" value="Unassembled WGS sequence"/>
</dbReference>
<dbReference type="STRING" id="226506.SAMN04488519_106127"/>
<protein>
    <recommendedName>
        <fullName evidence="4">DNA topoisomerase IV</fullName>
    </recommendedName>
</protein>
<keyword evidence="1" id="KW-1133">Transmembrane helix</keyword>
<sequence length="163" mass="18951">MYYRFGKAFYYISIIFFLFFLLYFYSALTDQVTYQTDGEGGISTIGKGNFFYGMIATFVALNALVLVPPKMLETKSYRKLHKLFPIGDNYRDYLLTWFYSFGGIINLSLATIVFYIHATNNQEEIAADEFGFFFYLIPGLLVLWIIALFLLFVGKAKQLQKRD</sequence>
<organism evidence="2 3">
    <name type="scientific">Algoriphagus ornithinivorans</name>
    <dbReference type="NCBI Taxonomy" id="226506"/>
    <lineage>
        <taxon>Bacteria</taxon>
        <taxon>Pseudomonadati</taxon>
        <taxon>Bacteroidota</taxon>
        <taxon>Cytophagia</taxon>
        <taxon>Cytophagales</taxon>
        <taxon>Cyclobacteriaceae</taxon>
        <taxon>Algoriphagus</taxon>
    </lineage>
</organism>
<proteinExistence type="predicted"/>
<feature type="transmembrane region" description="Helical" evidence="1">
    <location>
        <begin position="130"/>
        <end position="153"/>
    </location>
</feature>
<reference evidence="3" key="1">
    <citation type="submission" date="2016-10" db="EMBL/GenBank/DDBJ databases">
        <authorList>
            <person name="Varghese N."/>
            <person name="Submissions S."/>
        </authorList>
    </citation>
    <scope>NUCLEOTIDE SEQUENCE [LARGE SCALE GENOMIC DNA]</scope>
    <source>
        <strain evidence="3">DSM 15282</strain>
    </source>
</reference>
<keyword evidence="1" id="KW-0812">Transmembrane</keyword>
<gene>
    <name evidence="2" type="ORF">SAMN04488519_106127</name>
</gene>